<keyword evidence="1" id="KW-0393">Immunoglobulin domain</keyword>
<dbReference type="Proteomes" id="UP000053825">
    <property type="component" value="Unassembled WGS sequence"/>
</dbReference>
<dbReference type="PROSITE" id="PS50835">
    <property type="entry name" value="IG_LIKE"/>
    <property type="match status" value="1"/>
</dbReference>
<dbReference type="SMART" id="SM00408">
    <property type="entry name" value="IGc2"/>
    <property type="match status" value="1"/>
</dbReference>
<dbReference type="InterPro" id="IPR007110">
    <property type="entry name" value="Ig-like_dom"/>
</dbReference>
<reference evidence="4 5" key="1">
    <citation type="submission" date="2015-07" db="EMBL/GenBank/DDBJ databases">
        <title>The genome of Habropoda laboriosa.</title>
        <authorList>
            <person name="Pan H."/>
            <person name="Kapheim K."/>
        </authorList>
    </citation>
    <scope>NUCLEOTIDE SEQUENCE [LARGE SCALE GENOMIC DNA]</scope>
    <source>
        <strain evidence="4">0110345459</strain>
    </source>
</reference>
<protein>
    <submittedName>
        <fullName evidence="4">Titin</fullName>
    </submittedName>
</protein>
<dbReference type="Gene3D" id="2.60.40.10">
    <property type="entry name" value="Immunoglobulins"/>
    <property type="match status" value="1"/>
</dbReference>
<evidence type="ECO:0000313" key="4">
    <source>
        <dbReference type="EMBL" id="KOC62018.1"/>
    </source>
</evidence>
<dbReference type="Pfam" id="PF07679">
    <property type="entry name" value="I-set"/>
    <property type="match status" value="1"/>
</dbReference>
<dbReference type="InterPro" id="IPR003599">
    <property type="entry name" value="Ig_sub"/>
</dbReference>
<dbReference type="STRING" id="597456.A0A0L7QTP3"/>
<evidence type="ECO:0000256" key="1">
    <source>
        <dbReference type="ARBA" id="ARBA00023319"/>
    </source>
</evidence>
<feature type="domain" description="Ig-like" evidence="3">
    <location>
        <begin position="41"/>
        <end position="128"/>
    </location>
</feature>
<evidence type="ECO:0000259" key="3">
    <source>
        <dbReference type="PROSITE" id="PS50835"/>
    </source>
</evidence>
<dbReference type="InterPro" id="IPR003598">
    <property type="entry name" value="Ig_sub2"/>
</dbReference>
<keyword evidence="5" id="KW-1185">Reference proteome</keyword>
<dbReference type="SMART" id="SM00409">
    <property type="entry name" value="IG"/>
    <property type="match status" value="1"/>
</dbReference>
<name>A0A0L7QTP3_9HYME</name>
<dbReference type="EMBL" id="KQ414740">
    <property type="protein sequence ID" value="KOC62018.1"/>
    <property type="molecule type" value="Genomic_DNA"/>
</dbReference>
<dbReference type="FunFam" id="2.60.40.10:FF:000107">
    <property type="entry name" value="Myosin, light chain kinase a"/>
    <property type="match status" value="1"/>
</dbReference>
<feature type="region of interest" description="Disordered" evidence="2">
    <location>
        <begin position="1"/>
        <end position="39"/>
    </location>
</feature>
<dbReference type="InterPro" id="IPR036179">
    <property type="entry name" value="Ig-like_dom_sf"/>
</dbReference>
<evidence type="ECO:0000313" key="5">
    <source>
        <dbReference type="Proteomes" id="UP000053825"/>
    </source>
</evidence>
<dbReference type="SUPFAM" id="SSF48726">
    <property type="entry name" value="Immunoglobulin"/>
    <property type="match status" value="1"/>
</dbReference>
<sequence length="147" mass="16318">MRRFGFQARGSDHLVEGKPPGDPLVEGKPPGQTHDTYHKYPPIVRIKLDSSLKANDINDGDDVYFQCDVQANPEAFVSWYKDGKELHPETTTAIFFPSGRSLVLRSVTRNSAGEYSCAAFNTEGKSTSEPLMLEIMCESKCSAFNLL</sequence>
<dbReference type="InterPro" id="IPR013783">
    <property type="entry name" value="Ig-like_fold"/>
</dbReference>
<dbReference type="AlphaFoldDB" id="A0A0L7QTP3"/>
<organism evidence="4 5">
    <name type="scientific">Habropoda laboriosa</name>
    <dbReference type="NCBI Taxonomy" id="597456"/>
    <lineage>
        <taxon>Eukaryota</taxon>
        <taxon>Metazoa</taxon>
        <taxon>Ecdysozoa</taxon>
        <taxon>Arthropoda</taxon>
        <taxon>Hexapoda</taxon>
        <taxon>Insecta</taxon>
        <taxon>Pterygota</taxon>
        <taxon>Neoptera</taxon>
        <taxon>Endopterygota</taxon>
        <taxon>Hymenoptera</taxon>
        <taxon>Apocrita</taxon>
        <taxon>Aculeata</taxon>
        <taxon>Apoidea</taxon>
        <taxon>Anthophila</taxon>
        <taxon>Apidae</taxon>
        <taxon>Habropoda</taxon>
    </lineage>
</organism>
<proteinExistence type="predicted"/>
<gene>
    <name evidence="4" type="ORF">WH47_01810</name>
</gene>
<dbReference type="OrthoDB" id="5843397at2759"/>
<evidence type="ECO:0000256" key="2">
    <source>
        <dbReference type="SAM" id="MobiDB-lite"/>
    </source>
</evidence>
<dbReference type="PANTHER" id="PTHR23278">
    <property type="entry name" value="SIDESTEP PROTEIN"/>
    <property type="match status" value="1"/>
</dbReference>
<dbReference type="InterPro" id="IPR013098">
    <property type="entry name" value="Ig_I-set"/>
</dbReference>
<accession>A0A0L7QTP3</accession>
<dbReference type="PANTHER" id="PTHR23278:SF19">
    <property type="entry name" value="OBSCURIN"/>
    <property type="match status" value="1"/>
</dbReference>
<dbReference type="CDD" id="cd00096">
    <property type="entry name" value="Ig"/>
    <property type="match status" value="1"/>
</dbReference>